<dbReference type="PANTHER" id="PTHR38603:SF1">
    <property type="entry name" value="CHAPERONE NAPD"/>
    <property type="match status" value="1"/>
</dbReference>
<comment type="subcellular location">
    <subcellularLocation>
        <location evidence="1 4">Cytoplasm</location>
    </subcellularLocation>
</comment>
<dbReference type="PANTHER" id="PTHR38603">
    <property type="entry name" value="CHAPERONE NAPD"/>
    <property type="match status" value="1"/>
</dbReference>
<name>A0ABR7UDJ7_9BRAD</name>
<dbReference type="InterPro" id="IPR005623">
    <property type="entry name" value="Chaperone_NapD_NO3_reduct"/>
</dbReference>
<comment type="function">
    <text evidence="4">Chaperone for NapA, the catalytic subunit of the periplasmic nitrate reductase. It binds directly and specifically to the twin-arginine signal peptide of NapA, preventing premature interaction with the Tat translocase and premature export.</text>
</comment>
<keyword evidence="6" id="KW-1185">Reference proteome</keyword>
<organism evidence="5 6">
    <name type="scientific">Bradyrhizobium campsiandrae</name>
    <dbReference type="NCBI Taxonomy" id="1729892"/>
    <lineage>
        <taxon>Bacteria</taxon>
        <taxon>Pseudomonadati</taxon>
        <taxon>Pseudomonadota</taxon>
        <taxon>Alphaproteobacteria</taxon>
        <taxon>Hyphomicrobiales</taxon>
        <taxon>Nitrobacteraceae</taxon>
        <taxon>Bradyrhizobium</taxon>
    </lineage>
</organism>
<evidence type="ECO:0000313" key="6">
    <source>
        <dbReference type="Proteomes" id="UP000639516"/>
    </source>
</evidence>
<reference evidence="5 6" key="1">
    <citation type="journal article" date="2020" name="Arch. Microbiol.">
        <title>Bradyrhizobium campsiandrae sp. nov., a nitrogen-fixing bacterial strain isolated from a native leguminous tree from the Amazon adapted to flooded conditions.</title>
        <authorList>
            <person name="Cabral Michel D."/>
            <person name="Martins da Costa E."/>
            <person name="Azarias Guimaraes A."/>
            <person name="Soares de Carvalho T."/>
            <person name="Santos de Castro Caputo P."/>
            <person name="Willems A."/>
            <person name="de Souza Moreira F.M."/>
        </authorList>
    </citation>
    <scope>NUCLEOTIDE SEQUENCE [LARGE SCALE GENOMIC DNA]</scope>
    <source>
        <strain evidence="6">INPA 384B</strain>
    </source>
</reference>
<evidence type="ECO:0000256" key="2">
    <source>
        <dbReference type="ARBA" id="ARBA00022490"/>
    </source>
</evidence>
<dbReference type="Proteomes" id="UP000639516">
    <property type="component" value="Unassembled WGS sequence"/>
</dbReference>
<comment type="subunit">
    <text evidence="4">Interacts with the cytoplasmic NapA precursor.</text>
</comment>
<dbReference type="Gene3D" id="3.30.70.920">
    <property type="match status" value="1"/>
</dbReference>
<gene>
    <name evidence="4" type="primary">napD</name>
    <name evidence="5" type="ORF">HA482_25120</name>
</gene>
<comment type="caution">
    <text evidence="5">The sequence shown here is derived from an EMBL/GenBank/DDBJ whole genome shotgun (WGS) entry which is preliminary data.</text>
</comment>
<dbReference type="HAMAP" id="MF_02200">
    <property type="entry name" value="NapD"/>
    <property type="match status" value="1"/>
</dbReference>
<evidence type="ECO:0000256" key="4">
    <source>
        <dbReference type="HAMAP-Rule" id="MF_02200"/>
    </source>
</evidence>
<evidence type="ECO:0000256" key="1">
    <source>
        <dbReference type="ARBA" id="ARBA00004496"/>
    </source>
</evidence>
<accession>A0ABR7UDJ7</accession>
<dbReference type="Pfam" id="PF03927">
    <property type="entry name" value="NapD"/>
    <property type="match status" value="1"/>
</dbReference>
<dbReference type="EMBL" id="JAATTO010000037">
    <property type="protein sequence ID" value="MBC9981492.1"/>
    <property type="molecule type" value="Genomic_DNA"/>
</dbReference>
<evidence type="ECO:0000313" key="5">
    <source>
        <dbReference type="EMBL" id="MBC9981492.1"/>
    </source>
</evidence>
<protein>
    <recommendedName>
        <fullName evidence="4">Chaperone NapD</fullName>
    </recommendedName>
    <alternativeName>
        <fullName evidence="4">NapA signal peptide-binding chaperone NapD</fullName>
    </alternativeName>
</protein>
<keyword evidence="2 4" id="KW-0963">Cytoplasm</keyword>
<keyword evidence="3 4" id="KW-0143">Chaperone</keyword>
<sequence>MAQGSSNQGPLDKATLNRRALITGRVLSAERIVPPPGCEIASILVQARPERLAEVEAEITGLSGCEIHGRDARGKLVVVTEAPDAGSLGTMLNTIQSLQHVYSATLVFHAIESA</sequence>
<dbReference type="RefSeq" id="WP_188106125.1">
    <property type="nucleotide sequence ID" value="NZ_JAANIH010000054.1"/>
</dbReference>
<evidence type="ECO:0000256" key="3">
    <source>
        <dbReference type="ARBA" id="ARBA00023186"/>
    </source>
</evidence>
<proteinExistence type="inferred from homology"/>
<comment type="similarity">
    <text evidence="4">Belongs to the NapD family.</text>
</comment>